<evidence type="ECO:0000313" key="3">
    <source>
        <dbReference type="Proteomes" id="UP001257739"/>
    </source>
</evidence>
<feature type="domain" description="Bacterial transcriptional activator" evidence="1">
    <location>
        <begin position="100"/>
        <end position="245"/>
    </location>
</feature>
<reference evidence="2 3" key="1">
    <citation type="submission" date="2023-07" db="EMBL/GenBank/DDBJ databases">
        <title>Sorghum-associated microbial communities from plants grown in Nebraska, USA.</title>
        <authorList>
            <person name="Schachtman D."/>
        </authorList>
    </citation>
    <scope>NUCLEOTIDE SEQUENCE [LARGE SCALE GENOMIC DNA]</scope>
    <source>
        <strain evidence="2 3">BE248</strain>
    </source>
</reference>
<name>A0ABU1UKU4_9ACTN</name>
<comment type="caution">
    <text evidence="2">The sequence shown here is derived from an EMBL/GenBank/DDBJ whole genome shotgun (WGS) entry which is preliminary data.</text>
</comment>
<dbReference type="Gene3D" id="1.25.40.10">
    <property type="entry name" value="Tetratricopeptide repeat domain"/>
    <property type="match status" value="1"/>
</dbReference>
<evidence type="ECO:0000259" key="1">
    <source>
        <dbReference type="SMART" id="SM01043"/>
    </source>
</evidence>
<dbReference type="InterPro" id="IPR036388">
    <property type="entry name" value="WH-like_DNA-bd_sf"/>
</dbReference>
<dbReference type="InterPro" id="IPR011990">
    <property type="entry name" value="TPR-like_helical_dom_sf"/>
</dbReference>
<proteinExistence type="predicted"/>
<accession>A0ABU1UKU4</accession>
<dbReference type="Gene3D" id="1.10.10.10">
    <property type="entry name" value="Winged helix-like DNA-binding domain superfamily/Winged helix DNA-binding domain"/>
    <property type="match status" value="1"/>
</dbReference>
<organism evidence="2 3">
    <name type="scientific">Aeromicrobium panaciterrae</name>
    <dbReference type="NCBI Taxonomy" id="363861"/>
    <lineage>
        <taxon>Bacteria</taxon>
        <taxon>Bacillati</taxon>
        <taxon>Actinomycetota</taxon>
        <taxon>Actinomycetes</taxon>
        <taxon>Propionibacteriales</taxon>
        <taxon>Nocardioidaceae</taxon>
        <taxon>Aeromicrobium</taxon>
    </lineage>
</organism>
<dbReference type="RefSeq" id="WP_309966663.1">
    <property type="nucleotide sequence ID" value="NZ_JAVDWH010000001.1"/>
</dbReference>
<dbReference type="EMBL" id="JAVDWH010000001">
    <property type="protein sequence ID" value="MDR7085774.1"/>
    <property type="molecule type" value="Genomic_DNA"/>
</dbReference>
<protein>
    <submittedName>
        <fullName evidence="2">DNA-binding SARP family transcriptional activator</fullName>
    </submittedName>
</protein>
<dbReference type="GO" id="GO:0003677">
    <property type="term" value="F:DNA binding"/>
    <property type="evidence" value="ECO:0007669"/>
    <property type="project" value="UniProtKB-KW"/>
</dbReference>
<dbReference type="SUPFAM" id="SSF48452">
    <property type="entry name" value="TPR-like"/>
    <property type="match status" value="1"/>
</dbReference>
<dbReference type="Pfam" id="PF03704">
    <property type="entry name" value="BTAD"/>
    <property type="match status" value="1"/>
</dbReference>
<evidence type="ECO:0000313" key="2">
    <source>
        <dbReference type="EMBL" id="MDR7085774.1"/>
    </source>
</evidence>
<dbReference type="SUPFAM" id="SSF46894">
    <property type="entry name" value="C-terminal effector domain of the bipartite response regulators"/>
    <property type="match status" value="1"/>
</dbReference>
<keyword evidence="3" id="KW-1185">Reference proteome</keyword>
<dbReference type="PANTHER" id="PTHR35807">
    <property type="entry name" value="TRANSCRIPTIONAL REGULATOR REDD-RELATED"/>
    <property type="match status" value="1"/>
</dbReference>
<dbReference type="SMART" id="SM01043">
    <property type="entry name" value="BTAD"/>
    <property type="match status" value="1"/>
</dbReference>
<dbReference type="InterPro" id="IPR016032">
    <property type="entry name" value="Sig_transdc_resp-reg_C-effctor"/>
</dbReference>
<sequence length="577" mass="62508">MNDQTEIRLLGRLWIRLGNGTVVPSSQWTTGKTSDLLRLLAMSSDQIVSSKSIIAKLWPDVPDAKAAASLHTATAQIRKVLGKDSIMRHLSGLQLRGCWVDVAAHQQLGNDIAAAMRSRDFAGVVTAAKQAEALYVDDFHAHEDDSDWAADIRDDLLTQRKLMLADAAESAIELGWMRDAIEMSALAISLDACFERAHRSLMRAYAGIGETDSAMRSYERCRRNLKTNLNALPSSQTEALQRQLTKVDDENSRFSIYVGRERSVAQLSEAIRDSARGDGTSVVCVAGLPGSGRESLLEVAVGRVSGAHLRRVRPPKIARQAPATRMSPATGLIDVAVTGPIDLPPARAHAAIAEVLGTVPSQPGRVLVIVTTPEAAELLVEANESVYIPTVVESPPVTANELSQMAQAILAGSPSPDLVEILETRSEGLAGIAVEILRAWVSTGQVVSTIRGLGLVSDSLTSTVLPAASTTFRVLAERLEPLDLEICQVMAVLDKPTTASGVMEILGSERRTESRRIEIEAHMDHLATRGIFVVANDSFAFRDRTTQDLFELWLRPSLQARITERIEEQEVALTQSG</sequence>
<gene>
    <name evidence="2" type="ORF">J2X11_000613</name>
</gene>
<keyword evidence="2" id="KW-0238">DNA-binding</keyword>
<dbReference type="Proteomes" id="UP001257739">
    <property type="component" value="Unassembled WGS sequence"/>
</dbReference>
<dbReference type="InterPro" id="IPR051677">
    <property type="entry name" value="AfsR-DnrI-RedD_regulator"/>
</dbReference>
<dbReference type="InterPro" id="IPR005158">
    <property type="entry name" value="BTAD"/>
</dbReference>